<proteinExistence type="predicted"/>
<evidence type="ECO:0000313" key="5">
    <source>
        <dbReference type="Proteomes" id="UP000826616"/>
    </source>
</evidence>
<evidence type="ECO:0000256" key="1">
    <source>
        <dbReference type="SAM" id="MobiDB-lite"/>
    </source>
</evidence>
<dbReference type="Proteomes" id="UP000198956">
    <property type="component" value="Unassembled WGS sequence"/>
</dbReference>
<accession>A0A1G7XR27</accession>
<organism evidence="3 4">
    <name type="scientific">Aneurinibacillus thermoaerophilus</name>
    <dbReference type="NCBI Taxonomy" id="143495"/>
    <lineage>
        <taxon>Bacteria</taxon>
        <taxon>Bacillati</taxon>
        <taxon>Bacillota</taxon>
        <taxon>Bacilli</taxon>
        <taxon>Bacillales</taxon>
        <taxon>Paenibacillaceae</taxon>
        <taxon>Aneurinibacillus group</taxon>
        <taxon>Aneurinibacillus</taxon>
    </lineage>
</organism>
<reference evidence="3 4" key="1">
    <citation type="submission" date="2016-10" db="EMBL/GenBank/DDBJ databases">
        <authorList>
            <person name="de Groot N.N."/>
        </authorList>
    </citation>
    <scope>NUCLEOTIDE SEQUENCE [LARGE SCALE GENOMIC DNA]</scope>
    <source>
        <strain evidence="3 4">L 420-91</strain>
    </source>
</reference>
<protein>
    <submittedName>
        <fullName evidence="3">Uncharacterized protein</fullName>
    </submittedName>
</protein>
<dbReference type="GeneID" id="97140885"/>
<dbReference type="EMBL" id="FNDE01000004">
    <property type="protein sequence ID" value="SDG86571.1"/>
    <property type="molecule type" value="Genomic_DNA"/>
</dbReference>
<gene>
    <name evidence="2" type="ORF">K3F53_05840</name>
    <name evidence="3" type="ORF">SAMN04489735_1004135</name>
</gene>
<evidence type="ECO:0000313" key="4">
    <source>
        <dbReference type="Proteomes" id="UP000198956"/>
    </source>
</evidence>
<evidence type="ECO:0000313" key="3">
    <source>
        <dbReference type="EMBL" id="SDG86571.1"/>
    </source>
</evidence>
<reference evidence="2 5" key="2">
    <citation type="submission" date="2021-08" db="EMBL/GenBank/DDBJ databases">
        <title>Complete genome sequence of the strain Aneurinibacillus thermoaerophilus CCM 8960.</title>
        <authorList>
            <person name="Musilova J."/>
            <person name="Kourilova X."/>
            <person name="Pernicova I."/>
            <person name="Bezdicek M."/>
            <person name="Lengerova M."/>
            <person name="Obruca S."/>
            <person name="Sedlar K."/>
        </authorList>
    </citation>
    <scope>NUCLEOTIDE SEQUENCE [LARGE SCALE GENOMIC DNA]</scope>
    <source>
        <strain evidence="2 5">CCM 8960</strain>
    </source>
</reference>
<sequence length="360" mass="41683">MSEAWQRLKPDIPLPEERVSPGEETMGEVLNRLAFQDVYHMVEEDGKQYFPRLNARGDVEIVIVYDDIDAFGEQAEAKVYLDFTRYKQNWIAVLWVVTDPEEPLGYPLLFDAVDDTMRYMAVRFLEQNAVWVHYTAQADSGLIHLYSEAISFPVTEKEKATTLLLEAYHYDPGEEEDEGMPEKTAPGRELSFERLSEKGFSFYFDYRLMENRFGEEGAREQAMGAMYRALWMMRRHPNPQAREAEILLWVGEKVGKNRAGEETRLLVVTMTPQLLDVYQIVNLSELEANPLATMLMSLTEYQKLEEEYPLQQGYIPIAGYENGTLLHIEWDERSFKRLADAYAGEWPGHQTNPYQTIADA</sequence>
<dbReference type="EMBL" id="CP080764">
    <property type="protein sequence ID" value="QYY43733.1"/>
    <property type="molecule type" value="Genomic_DNA"/>
</dbReference>
<name>A0A1G7XR27_ANETH</name>
<dbReference type="Proteomes" id="UP000826616">
    <property type="component" value="Chromosome"/>
</dbReference>
<keyword evidence="5" id="KW-1185">Reference proteome</keyword>
<feature type="region of interest" description="Disordered" evidence="1">
    <location>
        <begin position="1"/>
        <end position="21"/>
    </location>
</feature>
<dbReference type="RefSeq" id="WP_057899429.1">
    <property type="nucleotide sequence ID" value="NZ_CP080764.1"/>
</dbReference>
<dbReference type="AlphaFoldDB" id="A0A1G7XR27"/>
<evidence type="ECO:0000313" key="2">
    <source>
        <dbReference type="EMBL" id="QYY43733.1"/>
    </source>
</evidence>
<dbReference type="OrthoDB" id="2677302at2"/>